<name>A0A6A6TJF4_9PLEO</name>
<evidence type="ECO:0000256" key="1">
    <source>
        <dbReference type="ARBA" id="ARBA00001973"/>
    </source>
</evidence>
<dbReference type="CDD" id="cd21175">
    <property type="entry name" value="LPMO_AA9"/>
    <property type="match status" value="1"/>
</dbReference>
<dbReference type="InterPro" id="IPR005103">
    <property type="entry name" value="AA9_LPMO"/>
</dbReference>
<dbReference type="GO" id="GO:0030248">
    <property type="term" value="F:cellulose binding"/>
    <property type="evidence" value="ECO:0007669"/>
    <property type="project" value="UniProtKB-UniRule"/>
</dbReference>
<dbReference type="EMBL" id="MU004312">
    <property type="protein sequence ID" value="KAF2658734.1"/>
    <property type="molecule type" value="Genomic_DNA"/>
</dbReference>
<accession>A0A6A6TJF4</accession>
<reference evidence="9" key="1">
    <citation type="journal article" date="2020" name="Stud. Mycol.">
        <title>101 Dothideomycetes genomes: a test case for predicting lifestyles and emergence of pathogens.</title>
        <authorList>
            <person name="Haridas S."/>
            <person name="Albert R."/>
            <person name="Binder M."/>
            <person name="Bloem J."/>
            <person name="Labutti K."/>
            <person name="Salamov A."/>
            <person name="Andreopoulos B."/>
            <person name="Baker S."/>
            <person name="Barry K."/>
            <person name="Bills G."/>
            <person name="Bluhm B."/>
            <person name="Cannon C."/>
            <person name="Castanera R."/>
            <person name="Culley D."/>
            <person name="Daum C."/>
            <person name="Ezra D."/>
            <person name="Gonzalez J."/>
            <person name="Henrissat B."/>
            <person name="Kuo A."/>
            <person name="Liang C."/>
            <person name="Lipzen A."/>
            <person name="Lutzoni F."/>
            <person name="Magnuson J."/>
            <person name="Mondo S."/>
            <person name="Nolan M."/>
            <person name="Ohm R."/>
            <person name="Pangilinan J."/>
            <person name="Park H.-J."/>
            <person name="Ramirez L."/>
            <person name="Alfaro M."/>
            <person name="Sun H."/>
            <person name="Tritt A."/>
            <person name="Yoshinaga Y."/>
            <person name="Zwiers L.-H."/>
            <person name="Turgeon B."/>
            <person name="Goodwin S."/>
            <person name="Spatafora J."/>
            <person name="Crous P."/>
            <person name="Grigoriev I."/>
        </authorList>
    </citation>
    <scope>NUCLEOTIDE SEQUENCE</scope>
    <source>
        <strain evidence="9">CBS 122681</strain>
    </source>
</reference>
<feature type="domain" description="Auxiliary Activity family 9 catalytic" evidence="8">
    <location>
        <begin position="19"/>
        <end position="226"/>
    </location>
</feature>
<dbReference type="InterPro" id="IPR049892">
    <property type="entry name" value="AA9"/>
</dbReference>
<feature type="signal peptide" evidence="7">
    <location>
        <begin position="1"/>
        <end position="18"/>
    </location>
</feature>
<keyword evidence="9" id="KW-0503">Monooxygenase</keyword>
<dbReference type="OrthoDB" id="5985073at2759"/>
<dbReference type="GO" id="GO:0005576">
    <property type="term" value="C:extracellular region"/>
    <property type="evidence" value="ECO:0007669"/>
    <property type="project" value="UniProtKB-SubCell"/>
</dbReference>
<evidence type="ECO:0000313" key="10">
    <source>
        <dbReference type="Proteomes" id="UP000799324"/>
    </source>
</evidence>
<dbReference type="GO" id="GO:0004497">
    <property type="term" value="F:monooxygenase activity"/>
    <property type="evidence" value="ECO:0007669"/>
    <property type="project" value="UniProtKB-KW"/>
</dbReference>
<dbReference type="Gene3D" id="2.70.50.70">
    <property type="match status" value="1"/>
</dbReference>
<keyword evidence="7" id="KW-0732">Signal</keyword>
<dbReference type="EC" id="1.14.99.56" evidence="5"/>
<evidence type="ECO:0000313" key="9">
    <source>
        <dbReference type="EMBL" id="KAF2658734.1"/>
    </source>
</evidence>
<feature type="region of interest" description="Disordered" evidence="6">
    <location>
        <begin position="241"/>
        <end position="261"/>
    </location>
</feature>
<keyword evidence="9" id="KW-0560">Oxidoreductase</keyword>
<keyword evidence="5" id="KW-0136">Cellulose degradation</keyword>
<dbReference type="Proteomes" id="UP000799324">
    <property type="component" value="Unassembled WGS sequence"/>
</dbReference>
<keyword evidence="5" id="KW-0119">Carbohydrate metabolism</keyword>
<dbReference type="Pfam" id="PF03443">
    <property type="entry name" value="AA9"/>
    <property type="match status" value="1"/>
</dbReference>
<protein>
    <recommendedName>
        <fullName evidence="5">AA9 family lytic polysaccharide monooxygenase</fullName>
        <ecNumber evidence="5">1.14.99.56</ecNumber>
    </recommendedName>
    <alternativeName>
        <fullName evidence="5">Endo-beta-1,4-glucanase</fullName>
    </alternativeName>
    <alternativeName>
        <fullName evidence="5">Glycosyl hydrolase 61 family protein</fullName>
    </alternativeName>
</protein>
<dbReference type="GO" id="GO:0030245">
    <property type="term" value="P:cellulose catabolic process"/>
    <property type="evidence" value="ECO:0007669"/>
    <property type="project" value="UniProtKB-UniRule"/>
</dbReference>
<proteinExistence type="predicted"/>
<comment type="cofactor">
    <cofactor evidence="1">
        <name>Cu(2+)</name>
        <dbReference type="ChEBI" id="CHEBI:29036"/>
    </cofactor>
</comment>
<evidence type="ECO:0000256" key="4">
    <source>
        <dbReference type="ARBA" id="ARBA00023157"/>
    </source>
</evidence>
<evidence type="ECO:0000256" key="5">
    <source>
        <dbReference type="RuleBase" id="RU368122"/>
    </source>
</evidence>
<evidence type="ECO:0000256" key="7">
    <source>
        <dbReference type="SAM" id="SignalP"/>
    </source>
</evidence>
<evidence type="ECO:0000256" key="6">
    <source>
        <dbReference type="SAM" id="MobiDB-lite"/>
    </source>
</evidence>
<keyword evidence="5" id="KW-0624">Polysaccharide degradation</keyword>
<comment type="subcellular location">
    <subcellularLocation>
        <location evidence="2 5">Secreted</location>
    </subcellularLocation>
</comment>
<sequence length="481" mass="50635">MKTQSLLLALGAVPAALAHTVFTDFYVNGVAQGDGVAMRMRLDPAKASFPLENLSSNDLACNVDGSKGVARVQSVEDGDTLSFEFRSWPNDPSKERLDRGHKGPCAVYLKKVDSAIDDVGNGDGWFKLFDDGYEKATDQWCTDKLIDNNGLLSVVLPKGLKGGYYLARPEILALHAANSGDPQFYAGCAQIFLKSSGDLVPEETVSIPGYVHAGEESVSFDIYNTDNALYPVPGPAVAKLSSSSSAAGTNDQAQTSQTEGERPAGCICENANWCGKEVSSYSDETGCWASAQECWDQGKVCWDTAPPTGNAGCNIWQTKCEGIQAQCNAKNFNGPPDKGEDLTPKHSTIDVGLIIATSSGGIDSTLKTSSVAAESSSSTPKSTSAALSAAADKTSSSKAAAPTEAGGYSAAIPTSAQASKKTTVILTVPASESAPAPTGPVCPSGYDCVTQYTTVVKTEVEYVTVYSDKKRRSLHHRRHGH</sequence>
<comment type="domain">
    <text evidence="5">Has a modular structure: an endo-beta-1,4-glucanase catalytic module at the N-terminus, a linker rich in serines and threonines, and a C-terminal carbohydrate-binding module (CBM).</text>
</comment>
<evidence type="ECO:0000259" key="8">
    <source>
        <dbReference type="Pfam" id="PF03443"/>
    </source>
</evidence>
<keyword evidence="4 5" id="KW-1015">Disulfide bond</keyword>
<evidence type="ECO:0000256" key="2">
    <source>
        <dbReference type="ARBA" id="ARBA00004613"/>
    </source>
</evidence>
<gene>
    <name evidence="9" type="ORF">K491DRAFT_713220</name>
</gene>
<feature type="chain" id="PRO_5025653620" description="AA9 family lytic polysaccharide monooxygenase" evidence="7">
    <location>
        <begin position="19"/>
        <end position="481"/>
    </location>
</feature>
<evidence type="ECO:0000256" key="3">
    <source>
        <dbReference type="ARBA" id="ARBA00022525"/>
    </source>
</evidence>
<comment type="catalytic activity">
    <reaction evidence="5">
        <text>[(1-&gt;4)-beta-D-glucosyl]n+m + reduced acceptor + O2 = 4-dehydro-beta-D-glucosyl-[(1-&gt;4)-beta-D-glucosyl]n-1 + [(1-&gt;4)-beta-D-glucosyl]m + acceptor + H2O.</text>
        <dbReference type="EC" id="1.14.99.56"/>
    </reaction>
</comment>
<keyword evidence="3 5" id="KW-0964">Secreted</keyword>
<comment type="function">
    <text evidence="5">Lytic polysaccharide monooxygenase (LMPO) that depolymerizes crystalline and amorphous polysaccharides via the oxidation of scissile alpha- or beta-(1-4)-glycosidic bonds, yielding C1 and/or C4 oxidation products. Catalysis by LPMOs requires the reduction of the active-site copper from Cu(II) to Cu(I) by a reducing agent and H(2)O(2) or O(2) as a cosubstrate.</text>
</comment>
<organism evidence="9 10">
    <name type="scientific">Lophiostoma macrostomum CBS 122681</name>
    <dbReference type="NCBI Taxonomy" id="1314788"/>
    <lineage>
        <taxon>Eukaryota</taxon>
        <taxon>Fungi</taxon>
        <taxon>Dikarya</taxon>
        <taxon>Ascomycota</taxon>
        <taxon>Pezizomycotina</taxon>
        <taxon>Dothideomycetes</taxon>
        <taxon>Pleosporomycetidae</taxon>
        <taxon>Pleosporales</taxon>
        <taxon>Lophiostomataceae</taxon>
        <taxon>Lophiostoma</taxon>
    </lineage>
</organism>
<dbReference type="PANTHER" id="PTHR33353:SF32">
    <property type="entry name" value="ENDO-BETA-1,4-GLUCANASE D"/>
    <property type="match status" value="1"/>
</dbReference>
<dbReference type="PANTHER" id="PTHR33353">
    <property type="entry name" value="PUTATIVE (AFU_ORTHOLOGUE AFUA_1G12560)-RELATED"/>
    <property type="match status" value="1"/>
</dbReference>
<feature type="compositionally biased region" description="Polar residues" evidence="6">
    <location>
        <begin position="248"/>
        <end position="258"/>
    </location>
</feature>
<dbReference type="AlphaFoldDB" id="A0A6A6TJF4"/>
<keyword evidence="10" id="KW-1185">Reference proteome</keyword>
<dbReference type="GO" id="GO:0008810">
    <property type="term" value="F:cellulase activity"/>
    <property type="evidence" value="ECO:0007669"/>
    <property type="project" value="UniProtKB-UniRule"/>
</dbReference>